<keyword evidence="3" id="KW-1185">Reference proteome</keyword>
<sequence>MPLFWNTLTMGLINAWLLYRRDCESLRLPKKSILRRRSFQAQVASALVEVNTTRKRGRPSHEEEEPTSHTPPTKIRKGPCVDVQKDMYAHWPVKVAK</sequence>
<dbReference type="Proteomes" id="UP001286313">
    <property type="component" value="Unassembled WGS sequence"/>
</dbReference>
<dbReference type="AlphaFoldDB" id="A0AAE1BEU5"/>
<dbReference type="PANTHER" id="PTHR47272:SF1">
    <property type="entry name" value="PIGGYBAC TRANSPOSABLE ELEMENT-DERIVED PROTEIN 3-LIKE"/>
    <property type="match status" value="1"/>
</dbReference>
<dbReference type="PANTHER" id="PTHR47272">
    <property type="entry name" value="DDE_TNP_1_7 DOMAIN-CONTAINING PROTEIN"/>
    <property type="match status" value="1"/>
</dbReference>
<name>A0AAE1BEU5_PETCI</name>
<evidence type="ECO:0000256" key="1">
    <source>
        <dbReference type="SAM" id="MobiDB-lite"/>
    </source>
</evidence>
<comment type="caution">
    <text evidence="2">The sequence shown here is derived from an EMBL/GenBank/DDBJ whole genome shotgun (WGS) entry which is preliminary data.</text>
</comment>
<gene>
    <name evidence="2" type="ORF">Pcinc_043866</name>
</gene>
<organism evidence="2 3">
    <name type="scientific">Petrolisthes cinctipes</name>
    <name type="common">Flat porcelain crab</name>
    <dbReference type="NCBI Taxonomy" id="88211"/>
    <lineage>
        <taxon>Eukaryota</taxon>
        <taxon>Metazoa</taxon>
        <taxon>Ecdysozoa</taxon>
        <taxon>Arthropoda</taxon>
        <taxon>Crustacea</taxon>
        <taxon>Multicrustacea</taxon>
        <taxon>Malacostraca</taxon>
        <taxon>Eumalacostraca</taxon>
        <taxon>Eucarida</taxon>
        <taxon>Decapoda</taxon>
        <taxon>Pleocyemata</taxon>
        <taxon>Anomura</taxon>
        <taxon>Galatheoidea</taxon>
        <taxon>Porcellanidae</taxon>
        <taxon>Petrolisthes</taxon>
    </lineage>
</organism>
<accession>A0AAE1BEU5</accession>
<evidence type="ECO:0000313" key="3">
    <source>
        <dbReference type="Proteomes" id="UP001286313"/>
    </source>
</evidence>
<proteinExistence type="predicted"/>
<reference evidence="2" key="1">
    <citation type="submission" date="2023-10" db="EMBL/GenBank/DDBJ databases">
        <title>Genome assemblies of two species of porcelain crab, Petrolisthes cinctipes and Petrolisthes manimaculis (Anomura: Porcellanidae).</title>
        <authorList>
            <person name="Angst P."/>
        </authorList>
    </citation>
    <scope>NUCLEOTIDE SEQUENCE</scope>
    <source>
        <strain evidence="2">PB745_01</strain>
        <tissue evidence="2">Gill</tissue>
    </source>
</reference>
<protein>
    <submittedName>
        <fullName evidence="2">Uncharacterized protein</fullName>
    </submittedName>
</protein>
<evidence type="ECO:0000313" key="2">
    <source>
        <dbReference type="EMBL" id="KAK3849382.1"/>
    </source>
</evidence>
<feature type="region of interest" description="Disordered" evidence="1">
    <location>
        <begin position="50"/>
        <end position="78"/>
    </location>
</feature>
<dbReference type="EMBL" id="JAWQEG010008962">
    <property type="protein sequence ID" value="KAK3849382.1"/>
    <property type="molecule type" value="Genomic_DNA"/>
</dbReference>